<protein>
    <submittedName>
        <fullName evidence="1">Uncharacterized protein</fullName>
    </submittedName>
</protein>
<evidence type="ECO:0000313" key="1">
    <source>
        <dbReference type="EMBL" id="MBB5760393.1"/>
    </source>
</evidence>
<keyword evidence="2" id="KW-1185">Reference proteome</keyword>
<gene>
    <name evidence="1" type="ORF">HNR00_005143</name>
</gene>
<proteinExistence type="predicted"/>
<organism evidence="1 2">
    <name type="scientific">Methylorubrum rhodinum</name>
    <dbReference type="NCBI Taxonomy" id="29428"/>
    <lineage>
        <taxon>Bacteria</taxon>
        <taxon>Pseudomonadati</taxon>
        <taxon>Pseudomonadota</taxon>
        <taxon>Alphaproteobacteria</taxon>
        <taxon>Hyphomicrobiales</taxon>
        <taxon>Methylobacteriaceae</taxon>
        <taxon>Methylorubrum</taxon>
    </lineage>
</organism>
<dbReference type="Proteomes" id="UP000583454">
    <property type="component" value="Unassembled WGS sequence"/>
</dbReference>
<name>A0A840ZUU4_9HYPH</name>
<dbReference type="EMBL" id="JACHOP010000049">
    <property type="protein sequence ID" value="MBB5760393.1"/>
    <property type="molecule type" value="Genomic_DNA"/>
</dbReference>
<sequence>MSEPTSDFRTLSPGFVDALEALAERPGWWRDVLAHPDLILAVRREAVNVYHRGASIFRITYPNGTVTAETHTKYLLRQRQTLVRLDTGGAFAADPTQAVWTHYD</sequence>
<dbReference type="RefSeq" id="WP_183574307.1">
    <property type="nucleotide sequence ID" value="NZ_JACHOP010000049.1"/>
</dbReference>
<reference evidence="1 2" key="1">
    <citation type="submission" date="2020-08" db="EMBL/GenBank/DDBJ databases">
        <title>Genomic Encyclopedia of Type Strains, Phase IV (KMG-IV): sequencing the most valuable type-strain genomes for metagenomic binning, comparative biology and taxonomic classification.</title>
        <authorList>
            <person name="Goeker M."/>
        </authorList>
    </citation>
    <scope>NUCLEOTIDE SEQUENCE [LARGE SCALE GENOMIC DNA]</scope>
    <source>
        <strain evidence="1 2">DSM 2163</strain>
    </source>
</reference>
<evidence type="ECO:0000313" key="2">
    <source>
        <dbReference type="Proteomes" id="UP000583454"/>
    </source>
</evidence>
<dbReference type="AlphaFoldDB" id="A0A840ZUU4"/>
<comment type="caution">
    <text evidence="1">The sequence shown here is derived from an EMBL/GenBank/DDBJ whole genome shotgun (WGS) entry which is preliminary data.</text>
</comment>
<accession>A0A840ZUU4</accession>